<keyword evidence="3" id="KW-0732">Signal</keyword>
<feature type="domain" description="Solute-binding protein family 5" evidence="5">
    <location>
        <begin position="121"/>
        <end position="481"/>
    </location>
</feature>
<evidence type="ECO:0000259" key="5">
    <source>
        <dbReference type="Pfam" id="PF00496"/>
    </source>
</evidence>
<evidence type="ECO:0000256" key="2">
    <source>
        <dbReference type="ARBA" id="ARBA00022448"/>
    </source>
</evidence>
<dbReference type="Gene3D" id="3.40.190.10">
    <property type="entry name" value="Periplasmic binding protein-like II"/>
    <property type="match status" value="1"/>
</dbReference>
<protein>
    <recommendedName>
        <fullName evidence="5">Solute-binding protein family 5 domain-containing protein</fullName>
    </recommendedName>
</protein>
<feature type="transmembrane region" description="Helical" evidence="4">
    <location>
        <begin position="45"/>
        <end position="65"/>
    </location>
</feature>
<dbReference type="SUPFAM" id="SSF53850">
    <property type="entry name" value="Periplasmic binding protein-like II"/>
    <property type="match status" value="1"/>
</dbReference>
<dbReference type="GO" id="GO:0043190">
    <property type="term" value="C:ATP-binding cassette (ABC) transporter complex"/>
    <property type="evidence" value="ECO:0007669"/>
    <property type="project" value="InterPro"/>
</dbReference>
<comment type="similarity">
    <text evidence="1">Belongs to the bacterial solute-binding protein 5 family.</text>
</comment>
<dbReference type="GO" id="GO:1904680">
    <property type="term" value="F:peptide transmembrane transporter activity"/>
    <property type="evidence" value="ECO:0007669"/>
    <property type="project" value="TreeGrafter"/>
</dbReference>
<dbReference type="AlphaFoldDB" id="A0A2H0BKB6"/>
<dbReference type="Gene3D" id="3.10.105.10">
    <property type="entry name" value="Dipeptide-binding Protein, Domain 3"/>
    <property type="match status" value="1"/>
</dbReference>
<dbReference type="InterPro" id="IPR039424">
    <property type="entry name" value="SBP_5"/>
</dbReference>
<sequence length="600" mass="67448">MVKEQLISAWSWFKTKFLASYRALGLPSFSELRLAILSFSPRQRLNLSLVGIIFVISFGVLLFRFNDSLVVEVAIPGGSLSEGLVGIPHFANPLLATSDADRDLVALIYSGLLRPSENGTLIPDLAESFTVSEDGLIYTFKLKPNLHWQDGEKITTADIVFTLKRVVDPILKSPRRANWDGVTINKINDSEIQFVLKKPYASFLVNTTIGILPKHLWEKTASESFSLSNLNIEPIGSGPYQVASVQKNSAGLVNTYELVAFPDFALGLPRLETIKLSFYPNEKELLSDYSLGRIKAVGGLSPDSLKIFNQDQISRLPLPRVFGVFFNQNQARVFTNTEVRKALDLATNKQAIIDQALAGYGEILDNALPPGSPGYQANTNQNPFNLENAKKLLADKGWKPNKDGILEKKVTVKKTTTTETLTFSIYTSNAPELVKVAKLLKQQWEVLGASITIQVFEPSDLSDNFIRPRKYDALLFGEVLGRNPDLFPFWHSSQRLDPGLNIAMYTNIKADKLLEEARATSDPEQQKEKYRLFQAEISKDTPAIFLYSPYYLYFLPSEIKGAIFSTITTPAERFENVYHWYRQTDQLWRFLAKPQDIINN</sequence>
<accession>A0A2H0BKB6</accession>
<dbReference type="Pfam" id="PF00496">
    <property type="entry name" value="SBP_bac_5"/>
    <property type="match status" value="1"/>
</dbReference>
<dbReference type="GO" id="GO:0015833">
    <property type="term" value="P:peptide transport"/>
    <property type="evidence" value="ECO:0007669"/>
    <property type="project" value="TreeGrafter"/>
</dbReference>
<evidence type="ECO:0000313" key="7">
    <source>
        <dbReference type="Proteomes" id="UP000229334"/>
    </source>
</evidence>
<dbReference type="EMBL" id="PCSX01000030">
    <property type="protein sequence ID" value="PIP58117.1"/>
    <property type="molecule type" value="Genomic_DNA"/>
</dbReference>
<dbReference type="InterPro" id="IPR030678">
    <property type="entry name" value="Peptide/Ni-bd"/>
</dbReference>
<dbReference type="InterPro" id="IPR000914">
    <property type="entry name" value="SBP_5_dom"/>
</dbReference>
<dbReference type="PIRSF" id="PIRSF002741">
    <property type="entry name" value="MppA"/>
    <property type="match status" value="1"/>
</dbReference>
<dbReference type="PANTHER" id="PTHR30290">
    <property type="entry name" value="PERIPLASMIC BINDING COMPONENT OF ABC TRANSPORTER"/>
    <property type="match status" value="1"/>
</dbReference>
<reference evidence="6 7" key="1">
    <citation type="submission" date="2017-09" db="EMBL/GenBank/DDBJ databases">
        <title>Depth-based differentiation of microbial function through sediment-hosted aquifers and enrichment of novel symbionts in the deep terrestrial subsurface.</title>
        <authorList>
            <person name="Probst A.J."/>
            <person name="Ladd B."/>
            <person name="Jarett J.K."/>
            <person name="Geller-Mcgrath D.E."/>
            <person name="Sieber C.M."/>
            <person name="Emerson J.B."/>
            <person name="Anantharaman K."/>
            <person name="Thomas B.C."/>
            <person name="Malmstrom R."/>
            <person name="Stieglmeier M."/>
            <person name="Klingl A."/>
            <person name="Woyke T."/>
            <person name="Ryan C.M."/>
            <person name="Banfield J.F."/>
        </authorList>
    </citation>
    <scope>NUCLEOTIDE SEQUENCE [LARGE SCALE GENOMIC DNA]</scope>
    <source>
        <strain evidence="6">CG22_combo_CG10-13_8_21_14_all_37_9</strain>
    </source>
</reference>
<keyword evidence="4" id="KW-1133">Transmembrane helix</keyword>
<dbReference type="Proteomes" id="UP000229334">
    <property type="component" value="Unassembled WGS sequence"/>
</dbReference>
<proteinExistence type="inferred from homology"/>
<keyword evidence="4" id="KW-0472">Membrane</keyword>
<dbReference type="GO" id="GO:0042597">
    <property type="term" value="C:periplasmic space"/>
    <property type="evidence" value="ECO:0007669"/>
    <property type="project" value="UniProtKB-ARBA"/>
</dbReference>
<evidence type="ECO:0000256" key="1">
    <source>
        <dbReference type="ARBA" id="ARBA00005695"/>
    </source>
</evidence>
<evidence type="ECO:0000256" key="3">
    <source>
        <dbReference type="ARBA" id="ARBA00022729"/>
    </source>
</evidence>
<comment type="caution">
    <text evidence="6">The sequence shown here is derived from an EMBL/GenBank/DDBJ whole genome shotgun (WGS) entry which is preliminary data.</text>
</comment>
<evidence type="ECO:0000313" key="6">
    <source>
        <dbReference type="EMBL" id="PIP58117.1"/>
    </source>
</evidence>
<name>A0A2H0BKB6_9BACT</name>
<gene>
    <name evidence="6" type="ORF">COX02_01955</name>
</gene>
<keyword evidence="2" id="KW-0813">Transport</keyword>
<keyword evidence="4" id="KW-0812">Transmembrane</keyword>
<evidence type="ECO:0000256" key="4">
    <source>
        <dbReference type="SAM" id="Phobius"/>
    </source>
</evidence>
<organism evidence="6 7">
    <name type="scientific">Candidatus Vogelbacteria bacterium CG22_combo_CG10-13_8_21_14_all_37_9</name>
    <dbReference type="NCBI Taxonomy" id="1975046"/>
    <lineage>
        <taxon>Bacteria</taxon>
        <taxon>Candidatus Vogeliibacteriota</taxon>
    </lineage>
</organism>
<dbReference type="Gene3D" id="3.90.76.10">
    <property type="entry name" value="Dipeptide-binding Protein, Domain 1"/>
    <property type="match status" value="1"/>
</dbReference>
<dbReference type="PANTHER" id="PTHR30290:SF9">
    <property type="entry name" value="OLIGOPEPTIDE-BINDING PROTEIN APPA"/>
    <property type="match status" value="1"/>
</dbReference>